<keyword evidence="19" id="KW-1185">Reference proteome</keyword>
<comment type="function">
    <text evidence="13">Involved in the digestion of the blood meal.</text>
</comment>
<reference evidence="18 19" key="1">
    <citation type="journal article" date="2024" name="bioRxiv">
        <title>A reference genome for Trichogramma kaykai: A tiny desert-dwelling parasitoid wasp with competing sex-ratio distorters.</title>
        <authorList>
            <person name="Culotta J."/>
            <person name="Lindsey A.R."/>
        </authorList>
    </citation>
    <scope>NUCLEOTIDE SEQUENCE [LARGE SCALE GENOMIC DNA]</scope>
    <source>
        <strain evidence="18 19">KSX58</strain>
    </source>
</reference>
<evidence type="ECO:0000256" key="10">
    <source>
        <dbReference type="ARBA" id="ARBA00022833"/>
    </source>
</evidence>
<dbReference type="GO" id="GO:0006508">
    <property type="term" value="P:proteolysis"/>
    <property type="evidence" value="ECO:0007669"/>
    <property type="project" value="UniProtKB-KW"/>
</dbReference>
<evidence type="ECO:0000259" key="17">
    <source>
        <dbReference type="PROSITE" id="PS52035"/>
    </source>
</evidence>
<dbReference type="GO" id="GO:0046872">
    <property type="term" value="F:metal ion binding"/>
    <property type="evidence" value="ECO:0007669"/>
    <property type="project" value="UniProtKB-KW"/>
</dbReference>
<feature type="chain" id="PRO_5044813278" description="Zinc carboxypeptidase A 1" evidence="16">
    <location>
        <begin position="19"/>
        <end position="447"/>
    </location>
</feature>
<evidence type="ECO:0000256" key="6">
    <source>
        <dbReference type="ARBA" id="ARBA00022670"/>
    </source>
</evidence>
<feature type="active site" description="Proton donor/acceptor" evidence="15">
    <location>
        <position position="402"/>
    </location>
</feature>
<evidence type="ECO:0000313" key="19">
    <source>
        <dbReference type="Proteomes" id="UP001627154"/>
    </source>
</evidence>
<dbReference type="PANTHER" id="PTHR11705:SF153">
    <property type="entry name" value="ZINC CARBOXYPEPTIDASE A 1-LIKE PROTEIN"/>
    <property type="match status" value="1"/>
</dbReference>
<keyword evidence="8 16" id="KW-0732">Signal</keyword>
<evidence type="ECO:0000256" key="8">
    <source>
        <dbReference type="ARBA" id="ARBA00022729"/>
    </source>
</evidence>
<dbReference type="GO" id="GO:0008237">
    <property type="term" value="F:metallopeptidase activity"/>
    <property type="evidence" value="ECO:0007669"/>
    <property type="project" value="UniProtKB-KW"/>
</dbReference>
<sequence length="447" mass="51136">MLRRAVLFILILVAVVAAAVSSEKVSYKNHRVYRVYPTTEAQLLLLKKLEGNTNGVYWYWMPPKGLNERVDIVVPPDHVGEFTGAMDVVGLDYEVFIDDIQHLIDNQNSSEEKEGWTSYHTLEQINEWMSSLGRQYPEKVESFEAGRTYENRTIWGFKLSFGARPRPGIFIEGGIHACEWISPATVTYLANELLTSEDAAVRHLAESYDWYFVPIFNPDGYAYTHEHDRLWRKTRSPQANSKCTGVDANRNWDYKWNVSGASPEPCSGIYAGTRAFSEIETLTLSEYLYSVKDKLFAYLAFHSYSQLLMYPYSYTTGNLENFEESVRKFFISYHRVSCLFINLSFYDLTQRAMSRRAVEALAQRYGTQFEFGNAAETIYLASGCTIDWVKGVLGLPIVFIYELRDQGNYGFLLPADQIIPSGQEVMDSLVAMFDEAARLGYPKHPPL</sequence>
<dbReference type="InterPro" id="IPR003146">
    <property type="entry name" value="M14A_act_pep"/>
</dbReference>
<dbReference type="Pfam" id="PF02244">
    <property type="entry name" value="Propep_M14"/>
    <property type="match status" value="1"/>
</dbReference>
<keyword evidence="12" id="KW-1015">Disulfide bond</keyword>
<feature type="domain" description="Peptidase M14" evidence="17">
    <location>
        <begin position="118"/>
        <end position="436"/>
    </location>
</feature>
<keyword evidence="9" id="KW-0378">Hydrolase</keyword>
<dbReference type="Gene3D" id="3.30.70.340">
    <property type="entry name" value="Metallocarboxypeptidase-like"/>
    <property type="match status" value="1"/>
</dbReference>
<evidence type="ECO:0000256" key="13">
    <source>
        <dbReference type="ARBA" id="ARBA00057299"/>
    </source>
</evidence>
<comment type="similarity">
    <text evidence="3 15">Belongs to the peptidase M14 family.</text>
</comment>
<name>A0ABD2VYF8_9HYME</name>
<dbReference type="EMBL" id="JBJJXI010000153">
    <property type="protein sequence ID" value="KAL3385765.1"/>
    <property type="molecule type" value="Genomic_DNA"/>
</dbReference>
<dbReference type="SUPFAM" id="SSF54897">
    <property type="entry name" value="Protease propeptides/inhibitors"/>
    <property type="match status" value="1"/>
</dbReference>
<dbReference type="PRINTS" id="PR00765">
    <property type="entry name" value="CRBOXYPTASEA"/>
</dbReference>
<evidence type="ECO:0000313" key="18">
    <source>
        <dbReference type="EMBL" id="KAL3385765.1"/>
    </source>
</evidence>
<evidence type="ECO:0000256" key="7">
    <source>
        <dbReference type="ARBA" id="ARBA00022723"/>
    </source>
</evidence>
<feature type="signal peptide" evidence="16">
    <location>
        <begin position="1"/>
        <end position="18"/>
    </location>
</feature>
<evidence type="ECO:0000256" key="16">
    <source>
        <dbReference type="SAM" id="SignalP"/>
    </source>
</evidence>
<dbReference type="InterPro" id="IPR057247">
    <property type="entry name" value="CARBOXYPEPT_ZN_2"/>
</dbReference>
<dbReference type="GO" id="GO:0004180">
    <property type="term" value="F:carboxypeptidase activity"/>
    <property type="evidence" value="ECO:0007669"/>
    <property type="project" value="UniProtKB-KW"/>
</dbReference>
<evidence type="ECO:0000256" key="14">
    <source>
        <dbReference type="ARBA" id="ARBA00069039"/>
    </source>
</evidence>
<dbReference type="FunFam" id="3.40.630.10:FF:000040">
    <property type="entry name" value="zinc carboxypeptidase"/>
    <property type="match status" value="1"/>
</dbReference>
<comment type="cofactor">
    <cofactor evidence="1">
        <name>Zn(2+)</name>
        <dbReference type="ChEBI" id="CHEBI:29105"/>
    </cofactor>
</comment>
<proteinExistence type="inferred from homology"/>
<keyword evidence="10" id="KW-0862">Zinc</keyword>
<dbReference type="Pfam" id="PF00246">
    <property type="entry name" value="Peptidase_M14"/>
    <property type="match status" value="1"/>
</dbReference>
<dbReference type="Proteomes" id="UP001627154">
    <property type="component" value="Unassembled WGS sequence"/>
</dbReference>
<dbReference type="PROSITE" id="PS00133">
    <property type="entry name" value="CARBOXYPEPT_ZN_2"/>
    <property type="match status" value="1"/>
</dbReference>
<comment type="subcellular location">
    <subcellularLocation>
        <location evidence="2">Secreted</location>
    </subcellularLocation>
</comment>
<dbReference type="CDD" id="cd03860">
    <property type="entry name" value="M14_CP_A-B_like"/>
    <property type="match status" value="1"/>
</dbReference>
<keyword evidence="7" id="KW-0479">Metal-binding</keyword>
<accession>A0ABD2VYF8</accession>
<dbReference type="FunFam" id="3.30.70.340:FF:000002">
    <property type="entry name" value="Carboxypeptidase A"/>
    <property type="match status" value="1"/>
</dbReference>
<evidence type="ECO:0000256" key="3">
    <source>
        <dbReference type="ARBA" id="ARBA00005988"/>
    </source>
</evidence>
<comment type="caution">
    <text evidence="18">The sequence shown here is derived from an EMBL/GenBank/DDBJ whole genome shotgun (WGS) entry which is preliminary data.</text>
</comment>
<evidence type="ECO:0000256" key="1">
    <source>
        <dbReference type="ARBA" id="ARBA00001947"/>
    </source>
</evidence>
<dbReference type="InterPro" id="IPR057246">
    <property type="entry name" value="CARBOXYPEPT_ZN_1"/>
</dbReference>
<dbReference type="PROSITE" id="PS00132">
    <property type="entry name" value="CARBOXYPEPT_ZN_1"/>
    <property type="match status" value="1"/>
</dbReference>
<dbReference type="PROSITE" id="PS52035">
    <property type="entry name" value="PEPTIDASE_M14"/>
    <property type="match status" value="1"/>
</dbReference>
<dbReference type="AlphaFoldDB" id="A0ABD2VYF8"/>
<keyword evidence="6" id="KW-0645">Protease</keyword>
<gene>
    <name evidence="18" type="ORF">TKK_018803</name>
</gene>
<evidence type="ECO:0000256" key="15">
    <source>
        <dbReference type="PROSITE-ProRule" id="PRU01379"/>
    </source>
</evidence>
<evidence type="ECO:0000256" key="2">
    <source>
        <dbReference type="ARBA" id="ARBA00004613"/>
    </source>
</evidence>
<dbReference type="InterPro" id="IPR036990">
    <property type="entry name" value="M14A-like_propep"/>
</dbReference>
<evidence type="ECO:0000256" key="5">
    <source>
        <dbReference type="ARBA" id="ARBA00022645"/>
    </source>
</evidence>
<dbReference type="InterPro" id="IPR000834">
    <property type="entry name" value="Peptidase_M14"/>
</dbReference>
<dbReference type="SMART" id="SM00631">
    <property type="entry name" value="Zn_pept"/>
    <property type="match status" value="1"/>
</dbReference>
<keyword evidence="4" id="KW-0964">Secreted</keyword>
<evidence type="ECO:0000256" key="12">
    <source>
        <dbReference type="ARBA" id="ARBA00023157"/>
    </source>
</evidence>
<keyword evidence="5" id="KW-0121">Carboxypeptidase</keyword>
<evidence type="ECO:0000256" key="4">
    <source>
        <dbReference type="ARBA" id="ARBA00022525"/>
    </source>
</evidence>
<dbReference type="PANTHER" id="PTHR11705">
    <property type="entry name" value="PROTEASE FAMILY M14 CARBOXYPEPTIDASE A,B"/>
    <property type="match status" value="1"/>
</dbReference>
<evidence type="ECO:0000256" key="11">
    <source>
        <dbReference type="ARBA" id="ARBA00023049"/>
    </source>
</evidence>
<dbReference type="GO" id="GO:0005576">
    <property type="term" value="C:extracellular region"/>
    <property type="evidence" value="ECO:0007669"/>
    <property type="project" value="UniProtKB-SubCell"/>
</dbReference>
<dbReference type="Gene3D" id="3.40.630.10">
    <property type="entry name" value="Zn peptidases"/>
    <property type="match status" value="1"/>
</dbReference>
<protein>
    <recommendedName>
        <fullName evidence="14">Zinc carboxypeptidase A 1</fullName>
    </recommendedName>
</protein>
<dbReference type="SUPFAM" id="SSF53187">
    <property type="entry name" value="Zn-dependent exopeptidases"/>
    <property type="match status" value="1"/>
</dbReference>
<evidence type="ECO:0000256" key="9">
    <source>
        <dbReference type="ARBA" id="ARBA00022801"/>
    </source>
</evidence>
<keyword evidence="11" id="KW-0482">Metalloprotease</keyword>
<organism evidence="18 19">
    <name type="scientific">Trichogramma kaykai</name>
    <dbReference type="NCBI Taxonomy" id="54128"/>
    <lineage>
        <taxon>Eukaryota</taxon>
        <taxon>Metazoa</taxon>
        <taxon>Ecdysozoa</taxon>
        <taxon>Arthropoda</taxon>
        <taxon>Hexapoda</taxon>
        <taxon>Insecta</taxon>
        <taxon>Pterygota</taxon>
        <taxon>Neoptera</taxon>
        <taxon>Endopterygota</taxon>
        <taxon>Hymenoptera</taxon>
        <taxon>Apocrita</taxon>
        <taxon>Proctotrupomorpha</taxon>
        <taxon>Chalcidoidea</taxon>
        <taxon>Trichogrammatidae</taxon>
        <taxon>Trichogramma</taxon>
    </lineage>
</organism>